<organism evidence="1 2">
    <name type="scientific">Micromonospora palomenae</name>
    <dbReference type="NCBI Taxonomy" id="1461247"/>
    <lineage>
        <taxon>Bacteria</taxon>
        <taxon>Bacillati</taxon>
        <taxon>Actinomycetota</taxon>
        <taxon>Actinomycetes</taxon>
        <taxon>Micromonosporales</taxon>
        <taxon>Micromonosporaceae</taxon>
        <taxon>Micromonospora</taxon>
    </lineage>
</organism>
<keyword evidence="2" id="KW-1185">Reference proteome</keyword>
<dbReference type="RefSeq" id="WP_154937115.1">
    <property type="nucleotide sequence ID" value="NZ_VIXA01000001.1"/>
</dbReference>
<evidence type="ECO:0000313" key="2">
    <source>
        <dbReference type="Proteomes" id="UP000319927"/>
    </source>
</evidence>
<name>A0A561WW98_9ACTN</name>
<comment type="caution">
    <text evidence="1">The sequence shown here is derived from an EMBL/GenBank/DDBJ whole genome shotgun (WGS) entry which is preliminary data.</text>
</comment>
<evidence type="ECO:0008006" key="3">
    <source>
        <dbReference type="Google" id="ProtNLM"/>
    </source>
</evidence>
<proteinExistence type="predicted"/>
<sequence>MTKFAIFYVTRANYKAVELPNGEVKKAPTGQADLFMREWWEKNESEVLRKHLRSELEQWESQLRGWRAGSRVDEGKGRLYRGGPRMEVSFITLPNGQRETVERMRVDEAIKEAFTKLHPKPTPVDEELNKAYRQWETKASVNNVRSWSAGFVEDGRESEVDIGMPTAWSCGLPAKEIVQQLDLLAADGWKLVHVSEDRGIYRGADASTDSSPTTVRYMLQRTT</sequence>
<dbReference type="AlphaFoldDB" id="A0A561WW98"/>
<accession>A0A561WW98</accession>
<protein>
    <recommendedName>
        <fullName evidence="3">DUF4177 domain-containing protein</fullName>
    </recommendedName>
</protein>
<dbReference type="Proteomes" id="UP000319927">
    <property type="component" value="Unassembled WGS sequence"/>
</dbReference>
<dbReference type="EMBL" id="VIXA01000001">
    <property type="protein sequence ID" value="TWG28143.1"/>
    <property type="molecule type" value="Genomic_DNA"/>
</dbReference>
<reference evidence="1 2" key="1">
    <citation type="submission" date="2019-06" db="EMBL/GenBank/DDBJ databases">
        <title>Sequencing the genomes of 1000 actinobacteria strains.</title>
        <authorList>
            <person name="Klenk H.-P."/>
        </authorList>
    </citation>
    <scope>NUCLEOTIDE SEQUENCE [LARGE SCALE GENOMIC DNA]</scope>
    <source>
        <strain evidence="1 2">DSM 102131</strain>
    </source>
</reference>
<evidence type="ECO:0000313" key="1">
    <source>
        <dbReference type="EMBL" id="TWG28143.1"/>
    </source>
</evidence>
<gene>
    <name evidence="1" type="ORF">FHX75_111294</name>
</gene>